<accession>A0A0D7A307</accession>
<feature type="non-terminal residue" evidence="1">
    <location>
        <position position="395"/>
    </location>
</feature>
<keyword evidence="2" id="KW-1185">Reference proteome</keyword>
<dbReference type="AlphaFoldDB" id="A0A0D7A307"/>
<dbReference type="PANTHER" id="PTHR13318">
    <property type="entry name" value="PARTNER OF PAIRED, ISOFORM B-RELATED"/>
    <property type="match status" value="1"/>
</dbReference>
<dbReference type="SUPFAM" id="SSF52047">
    <property type="entry name" value="RNI-like"/>
    <property type="match status" value="1"/>
</dbReference>
<dbReference type="OrthoDB" id="550575at2759"/>
<dbReference type="GO" id="GO:0031146">
    <property type="term" value="P:SCF-dependent proteasomal ubiquitin-dependent protein catabolic process"/>
    <property type="evidence" value="ECO:0007669"/>
    <property type="project" value="TreeGrafter"/>
</dbReference>
<proteinExistence type="predicted"/>
<feature type="non-terminal residue" evidence="1">
    <location>
        <position position="1"/>
    </location>
</feature>
<dbReference type="GO" id="GO:0019005">
    <property type="term" value="C:SCF ubiquitin ligase complex"/>
    <property type="evidence" value="ECO:0007669"/>
    <property type="project" value="TreeGrafter"/>
</dbReference>
<sequence length="395" mass="42967">LLANLFAALQIAVPTYLRHEIIIHFLRGSSIALSDSLPGVTKDTITAIRRFAGATLTELCLSNIKSTNKVKFDDDTFSSVIGDLKSLRTLVLRYAVDVHVFPSRGCTQVSSKTMNSAKNCRDLRVLNISETSVPPSGLLPIFALRGRQLEIFKAANISSWTDSTFSKLLVELAKLEDFSFAQLRTLKLRQTNLSDVSLSPFVGLCPALRRLDLSFTLVRRPSSLFNSPLDLEKLSLTSTNVSWSDLPALVARSPSLRKLAMGALGQNQMAGRSGMNMTTFTDEALASLTKALADKDVLDTIILTGNAKLGLGSTTQRSLRSFVTQVGRKCRMLNMANIPYLRSGDLDGLLPADDGGHPAISTLVLNNTGIDDKCALYISCCLELTTLEISSTKFT</sequence>
<evidence type="ECO:0000313" key="1">
    <source>
        <dbReference type="EMBL" id="KIY45387.1"/>
    </source>
</evidence>
<gene>
    <name evidence="1" type="ORF">FISHEDRAFT_28171</name>
</gene>
<evidence type="ECO:0008006" key="3">
    <source>
        <dbReference type="Google" id="ProtNLM"/>
    </source>
</evidence>
<dbReference type="Proteomes" id="UP000054144">
    <property type="component" value="Unassembled WGS sequence"/>
</dbReference>
<dbReference type="Gene3D" id="3.80.10.10">
    <property type="entry name" value="Ribonuclease Inhibitor"/>
    <property type="match status" value="1"/>
</dbReference>
<evidence type="ECO:0000313" key="2">
    <source>
        <dbReference type="Proteomes" id="UP000054144"/>
    </source>
</evidence>
<name>A0A0D7A307_9AGAR</name>
<reference evidence="1 2" key="1">
    <citation type="journal article" date="2015" name="Fungal Genet. Biol.">
        <title>Evolution of novel wood decay mechanisms in Agaricales revealed by the genome sequences of Fistulina hepatica and Cylindrobasidium torrendii.</title>
        <authorList>
            <person name="Floudas D."/>
            <person name="Held B.W."/>
            <person name="Riley R."/>
            <person name="Nagy L.G."/>
            <person name="Koehler G."/>
            <person name="Ransdell A.S."/>
            <person name="Younus H."/>
            <person name="Chow J."/>
            <person name="Chiniquy J."/>
            <person name="Lipzen A."/>
            <person name="Tritt A."/>
            <person name="Sun H."/>
            <person name="Haridas S."/>
            <person name="LaButti K."/>
            <person name="Ohm R.A."/>
            <person name="Kues U."/>
            <person name="Blanchette R.A."/>
            <person name="Grigoriev I.V."/>
            <person name="Minto R.E."/>
            <person name="Hibbett D.S."/>
        </authorList>
    </citation>
    <scope>NUCLEOTIDE SEQUENCE [LARGE SCALE GENOMIC DNA]</scope>
    <source>
        <strain evidence="1 2">ATCC 64428</strain>
    </source>
</reference>
<protein>
    <recommendedName>
        <fullName evidence="3">RNI-like protein</fullName>
    </recommendedName>
</protein>
<organism evidence="1 2">
    <name type="scientific">Fistulina hepatica ATCC 64428</name>
    <dbReference type="NCBI Taxonomy" id="1128425"/>
    <lineage>
        <taxon>Eukaryota</taxon>
        <taxon>Fungi</taxon>
        <taxon>Dikarya</taxon>
        <taxon>Basidiomycota</taxon>
        <taxon>Agaricomycotina</taxon>
        <taxon>Agaricomycetes</taxon>
        <taxon>Agaricomycetidae</taxon>
        <taxon>Agaricales</taxon>
        <taxon>Fistulinaceae</taxon>
        <taxon>Fistulina</taxon>
    </lineage>
</organism>
<dbReference type="EMBL" id="KN882048">
    <property type="protein sequence ID" value="KIY45387.1"/>
    <property type="molecule type" value="Genomic_DNA"/>
</dbReference>
<dbReference type="InterPro" id="IPR032675">
    <property type="entry name" value="LRR_dom_sf"/>
</dbReference>